<feature type="compositionally biased region" description="Acidic residues" evidence="1">
    <location>
        <begin position="89"/>
        <end position="114"/>
    </location>
</feature>
<accession>A0AAD5Q8A7</accession>
<reference evidence="3" key="1">
    <citation type="submission" date="2021-12" db="EMBL/GenBank/DDBJ databases">
        <title>Prjna785345.</title>
        <authorList>
            <person name="Rujirawat T."/>
            <person name="Krajaejun T."/>
        </authorList>
    </citation>
    <scope>NUCLEOTIDE SEQUENCE</scope>
    <source>
        <strain evidence="3">Pi057C3</strain>
    </source>
</reference>
<evidence type="ECO:0000256" key="1">
    <source>
        <dbReference type="SAM" id="MobiDB-lite"/>
    </source>
</evidence>
<dbReference type="SUPFAM" id="SSF52833">
    <property type="entry name" value="Thioredoxin-like"/>
    <property type="match status" value="1"/>
</dbReference>
<evidence type="ECO:0000313" key="4">
    <source>
        <dbReference type="Proteomes" id="UP001209570"/>
    </source>
</evidence>
<dbReference type="AlphaFoldDB" id="A0AAD5Q8A7"/>
<gene>
    <name evidence="3" type="ORF">P43SY_008752</name>
</gene>
<evidence type="ECO:0000259" key="2">
    <source>
        <dbReference type="Pfam" id="PF00085"/>
    </source>
</evidence>
<dbReference type="InterPro" id="IPR036249">
    <property type="entry name" value="Thioredoxin-like_sf"/>
</dbReference>
<dbReference type="EMBL" id="JAKCXM010000312">
    <property type="protein sequence ID" value="KAJ0396070.1"/>
    <property type="molecule type" value="Genomic_DNA"/>
</dbReference>
<feature type="region of interest" description="Disordered" evidence="1">
    <location>
        <begin position="37"/>
        <end position="114"/>
    </location>
</feature>
<protein>
    <recommendedName>
        <fullName evidence="2">Thioredoxin domain-containing protein</fullName>
    </recommendedName>
</protein>
<keyword evidence="4" id="KW-1185">Reference proteome</keyword>
<proteinExistence type="predicted"/>
<feature type="domain" description="Thioredoxin" evidence="2">
    <location>
        <begin position="156"/>
        <end position="233"/>
    </location>
</feature>
<dbReference type="Pfam" id="PF00085">
    <property type="entry name" value="Thioredoxin"/>
    <property type="match status" value="1"/>
</dbReference>
<feature type="compositionally biased region" description="Low complexity" evidence="1">
    <location>
        <begin position="62"/>
        <end position="76"/>
    </location>
</feature>
<evidence type="ECO:0000313" key="3">
    <source>
        <dbReference type="EMBL" id="KAJ0396070.1"/>
    </source>
</evidence>
<dbReference type="Proteomes" id="UP001209570">
    <property type="component" value="Unassembled WGS sequence"/>
</dbReference>
<dbReference type="Gene3D" id="3.40.30.10">
    <property type="entry name" value="Glutaredoxin"/>
    <property type="match status" value="1"/>
</dbReference>
<dbReference type="CDD" id="cd02989">
    <property type="entry name" value="Phd_like_TxnDC9"/>
    <property type="match status" value="1"/>
</dbReference>
<name>A0AAD5Q8A7_PYTIN</name>
<sequence>MASKFSMVNTSGLFDTAAHVEATDRMQGAMEELKIKHDREDRAEAARQASLAAAQREKDTRAAASKAAAVANAAIADSSFIRPKRQQSDEEEAEEELDEDADNNDDDDDDDDDAWLAELDQDPELERLRASRLAQLQAQHKKQQELLAKGHGEYREITQDEFLKEVTSSPLVLVHFYHNDFERCKIMDMHLNRLAKHHIECKFLKLNAEKAPFFVDKLRVRVLPTVVGFRDGVAFPQRIIGFDGLSADDEDEELSTFGSRAGHKKPSDTFPTIALARRLEAIGVLQHNDADEDEERW</sequence>
<comment type="caution">
    <text evidence="3">The sequence shown here is derived from an EMBL/GenBank/DDBJ whole genome shotgun (WGS) entry which is preliminary data.</text>
</comment>
<dbReference type="InterPro" id="IPR013766">
    <property type="entry name" value="Thioredoxin_domain"/>
</dbReference>
<organism evidence="3 4">
    <name type="scientific">Pythium insidiosum</name>
    <name type="common">Pythiosis disease agent</name>
    <dbReference type="NCBI Taxonomy" id="114742"/>
    <lineage>
        <taxon>Eukaryota</taxon>
        <taxon>Sar</taxon>
        <taxon>Stramenopiles</taxon>
        <taxon>Oomycota</taxon>
        <taxon>Peronosporomycetes</taxon>
        <taxon>Pythiales</taxon>
        <taxon>Pythiaceae</taxon>
        <taxon>Pythium</taxon>
    </lineage>
</organism>
<dbReference type="PANTHER" id="PTHR21148">
    <property type="entry name" value="THIOREDOXIN DOMAIN-CONTAINING PROTEIN 9"/>
    <property type="match status" value="1"/>
</dbReference>